<feature type="compositionally biased region" description="Low complexity" evidence="7">
    <location>
        <begin position="26"/>
        <end position="54"/>
    </location>
</feature>
<dbReference type="GO" id="GO:0004198">
    <property type="term" value="F:calcium-dependent cysteine-type endopeptidase activity"/>
    <property type="evidence" value="ECO:0000318"/>
    <property type="project" value="GO_Central"/>
</dbReference>
<evidence type="ECO:0000256" key="5">
    <source>
        <dbReference type="PIRSR" id="PIRSR622684-1"/>
    </source>
</evidence>
<dbReference type="PROSITE" id="PS50203">
    <property type="entry name" value="CALPAIN_CAT"/>
    <property type="match status" value="1"/>
</dbReference>
<dbReference type="InterPro" id="IPR035892">
    <property type="entry name" value="C2_domain_sf"/>
</dbReference>
<evidence type="ECO:0000256" key="7">
    <source>
        <dbReference type="SAM" id="MobiDB-lite"/>
    </source>
</evidence>
<dbReference type="CDD" id="cd04046">
    <property type="entry name" value="C2_Calpain"/>
    <property type="match status" value="1"/>
</dbReference>
<organism evidence="10 11">
    <name type="scientific">Branchiostoma floridae</name>
    <name type="common">Florida lancelet</name>
    <name type="synonym">Amphioxus</name>
    <dbReference type="NCBI Taxonomy" id="7739"/>
    <lineage>
        <taxon>Eukaryota</taxon>
        <taxon>Metazoa</taxon>
        <taxon>Chordata</taxon>
        <taxon>Cephalochordata</taxon>
        <taxon>Leptocardii</taxon>
        <taxon>Amphioxiformes</taxon>
        <taxon>Branchiostomatidae</taxon>
        <taxon>Branchiostoma</taxon>
    </lineage>
</organism>
<dbReference type="InterPro" id="IPR036213">
    <property type="entry name" value="Calpain_III_sf"/>
</dbReference>
<gene>
    <name evidence="11" type="primary">LOC118427442</name>
</gene>
<evidence type="ECO:0000259" key="8">
    <source>
        <dbReference type="PROSITE" id="PS50004"/>
    </source>
</evidence>
<feature type="compositionally biased region" description="Basic residues" evidence="7">
    <location>
        <begin position="1"/>
        <end position="19"/>
    </location>
</feature>
<dbReference type="Gene3D" id="2.60.40.150">
    <property type="entry name" value="C2 domain"/>
    <property type="match status" value="1"/>
</dbReference>
<evidence type="ECO:0000256" key="3">
    <source>
        <dbReference type="ARBA" id="ARBA00022801"/>
    </source>
</evidence>
<evidence type="ECO:0000313" key="11">
    <source>
        <dbReference type="RefSeq" id="XP_035693136.1"/>
    </source>
</evidence>
<dbReference type="GO" id="GO:0006508">
    <property type="term" value="P:proteolysis"/>
    <property type="evidence" value="ECO:0000318"/>
    <property type="project" value="GO_Central"/>
</dbReference>
<dbReference type="InterPro" id="IPR033883">
    <property type="entry name" value="C2_III"/>
</dbReference>
<dbReference type="SMART" id="SM00230">
    <property type="entry name" value="CysPc"/>
    <property type="match status" value="1"/>
</dbReference>
<dbReference type="AlphaFoldDB" id="A0A9J7N836"/>
<keyword evidence="4 6" id="KW-0788">Thiol protease</keyword>
<dbReference type="FunFam" id="2.60.40.150:FF:000131">
    <property type="entry name" value="calpain-6"/>
    <property type="match status" value="1"/>
</dbReference>
<feature type="region of interest" description="Disordered" evidence="7">
    <location>
        <begin position="85"/>
        <end position="171"/>
    </location>
</feature>
<evidence type="ECO:0000313" key="10">
    <source>
        <dbReference type="Proteomes" id="UP000001554"/>
    </source>
</evidence>
<evidence type="ECO:0000256" key="2">
    <source>
        <dbReference type="ARBA" id="ARBA00022670"/>
    </source>
</evidence>
<sequence length="855" mass="98037">MSYHHHDRNPGGRHRRRHDRSPFRQSGNGDSYSESDSESYSGSGSDSGSRSPSPHSKRSHQKGAGSDLLKIGSKIKFGKKLKALGSELEDKLNLNKLVPPELENKVRKQLNKHKLKREDSDEEEAKREQHRQRGERRRDRGHRRQFEQEQWRDRNSARRLTGPEHHIYDPDFLQNPEEELENTWVQNNMVFGPTIKYYKGQNYSDLKKECEEKGQLFTDPEFPAAEESLWFNQAIPARIEWKRPRELCDNPRLFVEGVSSNDLNQGQLGNCWFVAAVASLTLEKDLWKEVIPDYKEQEWDTEHPENYQGIFRFRFWRFGTWTEVVVDDLLPTINGQLVYNRSKDQNELWSSLLEKAYAKLAGCYEALQGGNTLDALVDFTGGVAEPIALDKGGYREDEEKKEKLFKVMHKAAERGSLLTCSIRVTSRDEMEASTESGLVKGHAYSVTAVKKVKVGESGMLSGILGNQEKIYMIRMRNPWGQKEWRGPWSDDSPEWQQVSSSEKEKLGLVKEDDGEFWMCFDDWITHFTDAGICRLINTSLLSIHKTWVESRVFSRWRSAPGDPTHNRAGGCMNNRDTYLQNPQFTFDVVPKKSTQKTKKVLFDVDKDEDTVLISLSQPDTRQTRKETGGKQGNLTMGFAVYRVELNRKYRLHTMKEKVADSIYINTRSNFVRTELRRGRYVVIPTTFDKNEEGDMMLRIFTDTDNNCKELHKDQPTASCFSGILGYPQAVTSVHLHSATGLSKKQGTFSLKKTDTYAVIKSGSKSAKTRVIEDSSSPEYDEEAIFYRKDPRNPIKIQIWKKDLIRDDLLGEATMMCEVNNSTKQHVVQLQDKDGGGDVHGSISVSVTSHDDLTAI</sequence>
<dbReference type="GeneID" id="118427442"/>
<dbReference type="PROSITE" id="PS00139">
    <property type="entry name" value="THIOL_PROTEASE_CYS"/>
    <property type="match status" value="1"/>
</dbReference>
<dbReference type="SUPFAM" id="SSF49758">
    <property type="entry name" value="Calpain large subunit, middle domain (domain III)"/>
    <property type="match status" value="1"/>
</dbReference>
<dbReference type="PANTHER" id="PTHR10183:SF379">
    <property type="entry name" value="CALPAIN-5"/>
    <property type="match status" value="1"/>
</dbReference>
<feature type="compositionally biased region" description="Basic and acidic residues" evidence="7">
    <location>
        <begin position="144"/>
        <end position="169"/>
    </location>
</feature>
<evidence type="ECO:0000256" key="4">
    <source>
        <dbReference type="ARBA" id="ARBA00022807"/>
    </source>
</evidence>
<evidence type="ECO:0000256" key="1">
    <source>
        <dbReference type="ARBA" id="ARBA00007623"/>
    </source>
</evidence>
<dbReference type="SUPFAM" id="SSF54001">
    <property type="entry name" value="Cysteine proteinases"/>
    <property type="match status" value="1"/>
</dbReference>
<dbReference type="Gene3D" id="2.60.120.380">
    <property type="match status" value="1"/>
</dbReference>
<feature type="active site" evidence="5 6">
    <location>
        <position position="271"/>
    </location>
</feature>
<protein>
    <submittedName>
        <fullName evidence="11">Calpain-5-like isoform X1</fullName>
    </submittedName>
</protein>
<dbReference type="InterPro" id="IPR022682">
    <property type="entry name" value="Calpain_domain_III"/>
</dbReference>
<dbReference type="InterPro" id="IPR033884">
    <property type="entry name" value="C2_Calpain"/>
</dbReference>
<dbReference type="OMA" id="RMHVAQQ"/>
<evidence type="ECO:0000259" key="9">
    <source>
        <dbReference type="PROSITE" id="PS50203"/>
    </source>
</evidence>
<dbReference type="CDD" id="cd00044">
    <property type="entry name" value="CysPc"/>
    <property type="match status" value="1"/>
</dbReference>
<dbReference type="Pfam" id="PF00648">
    <property type="entry name" value="Peptidase_C2"/>
    <property type="match status" value="1"/>
</dbReference>
<dbReference type="Gene3D" id="3.90.70.10">
    <property type="entry name" value="Cysteine proteinases"/>
    <property type="match status" value="1"/>
</dbReference>
<accession>A0A9J7N836</accession>
<dbReference type="PRINTS" id="PR00704">
    <property type="entry name" value="CALPAIN"/>
</dbReference>
<dbReference type="PROSITE" id="PS50004">
    <property type="entry name" value="C2"/>
    <property type="match status" value="1"/>
</dbReference>
<evidence type="ECO:0000256" key="6">
    <source>
        <dbReference type="PROSITE-ProRule" id="PRU00239"/>
    </source>
</evidence>
<dbReference type="InterPro" id="IPR022683">
    <property type="entry name" value="Calpain_III"/>
</dbReference>
<keyword evidence="10" id="KW-1185">Reference proteome</keyword>
<feature type="active site" evidence="5 6">
    <location>
        <position position="477"/>
    </location>
</feature>
<reference evidence="11" key="2">
    <citation type="submission" date="2025-08" db="UniProtKB">
        <authorList>
            <consortium name="RefSeq"/>
        </authorList>
    </citation>
    <scope>IDENTIFICATION</scope>
    <source>
        <strain evidence="11">S238N-H82</strain>
        <tissue evidence="11">Testes</tissue>
    </source>
</reference>
<keyword evidence="3 6" id="KW-0378">Hydrolase</keyword>
<dbReference type="FunFam" id="2.60.120.380:FF:000003">
    <property type="entry name" value="Calpain 5"/>
    <property type="match status" value="1"/>
</dbReference>
<feature type="compositionally biased region" description="Basic residues" evidence="7">
    <location>
        <begin position="128"/>
        <end position="143"/>
    </location>
</feature>
<dbReference type="KEGG" id="bfo:118427442"/>
<dbReference type="Proteomes" id="UP000001554">
    <property type="component" value="Chromosome 12"/>
</dbReference>
<dbReference type="Pfam" id="PF00168">
    <property type="entry name" value="C2"/>
    <property type="match status" value="1"/>
</dbReference>
<feature type="active site" evidence="5 6">
    <location>
        <position position="442"/>
    </location>
</feature>
<dbReference type="InterPro" id="IPR022684">
    <property type="entry name" value="Calpain_cysteine_protease"/>
</dbReference>
<dbReference type="RefSeq" id="XP_035693136.1">
    <property type="nucleotide sequence ID" value="XM_035837243.1"/>
</dbReference>
<dbReference type="SUPFAM" id="SSF49562">
    <property type="entry name" value="C2 domain (Calcium/lipid-binding domain, CaLB)"/>
    <property type="match status" value="1"/>
</dbReference>
<dbReference type="SMART" id="SM00239">
    <property type="entry name" value="C2"/>
    <property type="match status" value="1"/>
</dbReference>
<feature type="compositionally biased region" description="Basic and acidic residues" evidence="7">
    <location>
        <begin position="116"/>
        <end position="127"/>
    </location>
</feature>
<feature type="domain" description="C2" evidence="8">
    <location>
        <begin position="711"/>
        <end position="831"/>
    </location>
</feature>
<dbReference type="InterPro" id="IPR000169">
    <property type="entry name" value="Pept_cys_AS"/>
</dbReference>
<dbReference type="FunFam" id="3.90.70.10:FF:000001">
    <property type="entry name" value="Calpain-1 catalytic subunit"/>
    <property type="match status" value="1"/>
</dbReference>
<reference evidence="10" key="1">
    <citation type="journal article" date="2020" name="Nat. Ecol. Evol.">
        <title>Deeply conserved synteny resolves early events in vertebrate evolution.</title>
        <authorList>
            <person name="Simakov O."/>
            <person name="Marletaz F."/>
            <person name="Yue J.X."/>
            <person name="O'Connell B."/>
            <person name="Jenkins J."/>
            <person name="Brandt A."/>
            <person name="Calef R."/>
            <person name="Tung C.H."/>
            <person name="Huang T.K."/>
            <person name="Schmutz J."/>
            <person name="Satoh N."/>
            <person name="Yu J.K."/>
            <person name="Putnam N.H."/>
            <person name="Green R.E."/>
            <person name="Rokhsar D.S."/>
        </authorList>
    </citation>
    <scope>NUCLEOTIDE SEQUENCE [LARGE SCALE GENOMIC DNA]</scope>
    <source>
        <strain evidence="10">S238N-H82</strain>
    </source>
</reference>
<feature type="region of interest" description="Disordered" evidence="7">
    <location>
        <begin position="1"/>
        <end position="73"/>
    </location>
</feature>
<dbReference type="CDD" id="cd00214">
    <property type="entry name" value="Calpain_III"/>
    <property type="match status" value="1"/>
</dbReference>
<dbReference type="PANTHER" id="PTHR10183">
    <property type="entry name" value="CALPAIN"/>
    <property type="match status" value="1"/>
</dbReference>
<dbReference type="OrthoDB" id="424753at2759"/>
<dbReference type="InterPro" id="IPR000008">
    <property type="entry name" value="C2_dom"/>
</dbReference>
<proteinExistence type="inferred from homology"/>
<keyword evidence="2 6" id="KW-0645">Protease</keyword>
<dbReference type="InterPro" id="IPR038765">
    <property type="entry name" value="Papain-like_cys_pep_sf"/>
</dbReference>
<dbReference type="GO" id="GO:0005737">
    <property type="term" value="C:cytoplasm"/>
    <property type="evidence" value="ECO:0000318"/>
    <property type="project" value="GO_Central"/>
</dbReference>
<comment type="similarity">
    <text evidence="1">Belongs to the peptidase C2 family.</text>
</comment>
<name>A0A9J7N836_BRAFL</name>
<dbReference type="SMART" id="SM00720">
    <property type="entry name" value="calpain_III"/>
    <property type="match status" value="1"/>
</dbReference>
<dbReference type="InterPro" id="IPR001300">
    <property type="entry name" value="Peptidase_C2_calpain_cat"/>
</dbReference>
<dbReference type="Pfam" id="PF01067">
    <property type="entry name" value="Calpain_III"/>
    <property type="match status" value="1"/>
</dbReference>
<feature type="domain" description="Calpain catalytic" evidence="9">
    <location>
        <begin position="216"/>
        <end position="536"/>
    </location>
</feature>